<dbReference type="KEGG" id="cuo:CUROG_06640"/>
<keyword evidence="2" id="KW-1185">Reference proteome</keyword>
<reference evidence="2" key="1">
    <citation type="submission" date="2019-10" db="EMBL/GenBank/DDBJ databases">
        <title>Complete genome sequence of Corynebacterium urogenitalis DSM 108747, isolated from the genital tract of a cow.</title>
        <authorList>
            <person name="Ruckert C."/>
            <person name="Ballas P."/>
            <person name="Wagener K."/>
            <person name="Drillich M."/>
            <person name="Kaempfer P."/>
            <person name="Busse H.-J."/>
            <person name="Ehling-Schulz M."/>
        </authorList>
    </citation>
    <scope>NUCLEOTIDE SEQUENCE [LARGE SCALE GENOMIC DNA]</scope>
    <source>
        <strain evidence="2">LMM 1652</strain>
    </source>
</reference>
<accession>A0A5J6Z6Y7</accession>
<dbReference type="AlphaFoldDB" id="A0A5J6Z6Y7"/>
<protein>
    <recommendedName>
        <fullName evidence="3">DUF393 domain-containing protein</fullName>
    </recommendedName>
</protein>
<dbReference type="EMBL" id="CP045032">
    <property type="protein sequence ID" value="QFQ02684.1"/>
    <property type="molecule type" value="Genomic_DNA"/>
</dbReference>
<evidence type="ECO:0008006" key="3">
    <source>
        <dbReference type="Google" id="ProtNLM"/>
    </source>
</evidence>
<proteinExistence type="predicted"/>
<evidence type="ECO:0000313" key="2">
    <source>
        <dbReference type="Proteomes" id="UP000326711"/>
    </source>
</evidence>
<sequence>MSIATATFYFDGDCGFCQWAAEKLKKLTTDGLDIAPAYPVADPWTPATVAQHIETHAVYQRSVVKAFSTGSGTAAADLFLGHKGIGQCLIDFGANPCVRAAGRVLVVPLLSPLFAGMYRLVALNRHRLGSLVGAQACRLS</sequence>
<name>A0A5J6Z6Y7_9CORY</name>
<evidence type="ECO:0000313" key="1">
    <source>
        <dbReference type="EMBL" id="QFQ02684.1"/>
    </source>
</evidence>
<organism evidence="1 2">
    <name type="scientific">Corynebacterium urogenitale</name>
    <dbReference type="NCBI Taxonomy" id="2487892"/>
    <lineage>
        <taxon>Bacteria</taxon>
        <taxon>Bacillati</taxon>
        <taxon>Actinomycetota</taxon>
        <taxon>Actinomycetes</taxon>
        <taxon>Mycobacteriales</taxon>
        <taxon>Corynebacteriaceae</taxon>
        <taxon>Corynebacterium</taxon>
    </lineage>
</organism>
<dbReference type="RefSeq" id="WP_151903021.1">
    <property type="nucleotide sequence ID" value="NZ_CP045032.1"/>
</dbReference>
<dbReference type="OrthoDB" id="9813713at2"/>
<dbReference type="Proteomes" id="UP000326711">
    <property type="component" value="Chromosome"/>
</dbReference>
<gene>
    <name evidence="1" type="ORF">CUROG_06640</name>
</gene>